<feature type="transmembrane region" description="Helical" evidence="8">
    <location>
        <begin position="40"/>
        <end position="60"/>
    </location>
</feature>
<evidence type="ECO:0000256" key="8">
    <source>
        <dbReference type="SAM" id="Phobius"/>
    </source>
</evidence>
<evidence type="ECO:0000313" key="11">
    <source>
        <dbReference type="Proteomes" id="UP000216107"/>
    </source>
</evidence>
<dbReference type="RefSeq" id="WP_095524844.1">
    <property type="nucleotide sequence ID" value="NZ_MDUX01000032.1"/>
</dbReference>
<evidence type="ECO:0000256" key="6">
    <source>
        <dbReference type="ARBA" id="ARBA00022989"/>
    </source>
</evidence>
<evidence type="ECO:0000256" key="4">
    <source>
        <dbReference type="ARBA" id="ARBA00022475"/>
    </source>
</evidence>
<evidence type="ECO:0000256" key="2">
    <source>
        <dbReference type="ARBA" id="ARBA00009212"/>
    </source>
</evidence>
<dbReference type="OrthoDB" id="8527827at2"/>
<evidence type="ECO:0000313" key="9">
    <source>
        <dbReference type="EMBL" id="KAF7598971.1"/>
    </source>
</evidence>
<dbReference type="AlphaFoldDB" id="A0A272ERU5"/>
<keyword evidence="7 8" id="KW-0472">Membrane</keyword>
<comment type="caution">
    <text evidence="10">The sequence shown here is derived from an EMBL/GenBank/DDBJ whole genome shotgun (WGS) entry which is preliminary data.</text>
</comment>
<evidence type="ECO:0000313" key="12">
    <source>
        <dbReference type="Proteomes" id="UP000623509"/>
    </source>
</evidence>
<keyword evidence="12" id="KW-1185">Reference proteome</keyword>
<dbReference type="EMBL" id="MDUX01000032">
    <property type="protein sequence ID" value="KAF7598971.1"/>
    <property type="molecule type" value="Genomic_DNA"/>
</dbReference>
<evidence type="ECO:0000256" key="3">
    <source>
        <dbReference type="ARBA" id="ARBA00022448"/>
    </source>
</evidence>
<dbReference type="GO" id="GO:0015385">
    <property type="term" value="F:sodium:proton antiporter activity"/>
    <property type="evidence" value="ECO:0007669"/>
    <property type="project" value="TreeGrafter"/>
</dbReference>
<dbReference type="Proteomes" id="UP000216107">
    <property type="component" value="Unassembled WGS sequence"/>
</dbReference>
<dbReference type="EMBL" id="NMRN01000028">
    <property type="protein sequence ID" value="PAS92843.1"/>
    <property type="molecule type" value="Genomic_DNA"/>
</dbReference>
<proteinExistence type="inferred from homology"/>
<dbReference type="Proteomes" id="UP000623509">
    <property type="component" value="Unassembled WGS sequence"/>
</dbReference>
<comment type="subcellular location">
    <subcellularLocation>
        <location evidence="1">Cell membrane</location>
        <topology evidence="1">Multi-pass membrane protein</topology>
    </subcellularLocation>
</comment>
<keyword evidence="6 8" id="KW-1133">Transmembrane helix</keyword>
<evidence type="ECO:0000256" key="1">
    <source>
        <dbReference type="ARBA" id="ARBA00004651"/>
    </source>
</evidence>
<protein>
    <submittedName>
        <fullName evidence="9 10">PH regulation protein F</fullName>
    </submittedName>
</protein>
<reference evidence="10 11" key="2">
    <citation type="submission" date="2017-07" db="EMBL/GenBank/DDBJ databases">
        <title>Candidatus Dactylopiibacterium carminicum, a nitrogen-fixing symbiont of the cochineal insect Dactylopius coccus and Dactylopius opuntiae (Hemiptera: Coccoidea: Dactylopiidae).</title>
        <authorList>
            <person name="Vera A."/>
        </authorList>
    </citation>
    <scope>NUCLEOTIDE SEQUENCE [LARGE SCALE GENOMIC DNA]</scope>
    <source>
        <strain evidence="10 11">NFDCM</strain>
    </source>
</reference>
<dbReference type="PANTHER" id="PTHR34702">
    <property type="entry name" value="NA(+)/H(+) ANTIPORTER SUBUNIT F1"/>
    <property type="match status" value="1"/>
</dbReference>
<keyword evidence="3" id="KW-0813">Transport</keyword>
<evidence type="ECO:0000313" key="10">
    <source>
        <dbReference type="EMBL" id="PAS92843.1"/>
    </source>
</evidence>
<organism evidence="10 11">
    <name type="scientific">Candidatus Dactylopiibacterium carminicum</name>
    <dbReference type="NCBI Taxonomy" id="857335"/>
    <lineage>
        <taxon>Bacteria</taxon>
        <taxon>Pseudomonadati</taxon>
        <taxon>Pseudomonadota</taxon>
        <taxon>Betaproteobacteria</taxon>
        <taxon>Rhodocyclales</taxon>
        <taxon>Rhodocyclaceae</taxon>
        <taxon>Candidatus Dactylopiibacterium</taxon>
    </lineage>
</organism>
<keyword evidence="4" id="KW-1003">Cell membrane</keyword>
<name>A0A272ERU5_9RHOO</name>
<feature type="transmembrane region" description="Helical" evidence="8">
    <location>
        <begin position="66"/>
        <end position="88"/>
    </location>
</feature>
<sequence length="102" mass="10721">MRIEIIGASWVLPLALGMLAVSAVLIAYSLLRGPTPADRVVAIDSLSLLSVAVVTLLALLTGQRTLLDAALILALVSFLASTAFVLLFPDKRHGQADGEEQP</sequence>
<evidence type="ECO:0000256" key="7">
    <source>
        <dbReference type="ARBA" id="ARBA00023136"/>
    </source>
</evidence>
<feature type="transmembrane region" description="Helical" evidence="8">
    <location>
        <begin position="6"/>
        <end position="28"/>
    </location>
</feature>
<dbReference type="InterPro" id="IPR007208">
    <property type="entry name" value="MrpF/PhaF-like"/>
</dbReference>
<gene>
    <name evidence="9" type="ORF">BGI27_10535</name>
    <name evidence="10" type="ORF">CGU29_09860</name>
</gene>
<evidence type="ECO:0000256" key="5">
    <source>
        <dbReference type="ARBA" id="ARBA00022692"/>
    </source>
</evidence>
<accession>A0A272ERU5</accession>
<dbReference type="GO" id="GO:0005886">
    <property type="term" value="C:plasma membrane"/>
    <property type="evidence" value="ECO:0007669"/>
    <property type="project" value="UniProtKB-SubCell"/>
</dbReference>
<reference evidence="9 12" key="1">
    <citation type="submission" date="2016-08" db="EMBL/GenBank/DDBJ databases">
        <title>Candidatus Dactylopiibacterium carminicum genome sequence.</title>
        <authorList>
            <person name="Ramirez-Puebla S.T."/>
            <person name="Ormeno-Orrillo E."/>
            <person name="Vera-Ponce De Leon A."/>
            <person name="Luis L."/>
            <person name="Sanchez-Flores A."/>
            <person name="Monica R."/>
            <person name="Martinez-Romero E."/>
        </authorList>
    </citation>
    <scope>NUCLEOTIDE SEQUENCE [LARGE SCALE GENOMIC DNA]</scope>
    <source>
        <strain evidence="9">END1</strain>
    </source>
</reference>
<dbReference type="Pfam" id="PF04066">
    <property type="entry name" value="MrpF_PhaF"/>
    <property type="match status" value="1"/>
</dbReference>
<keyword evidence="5 8" id="KW-0812">Transmembrane</keyword>
<dbReference type="PANTHER" id="PTHR34702:SF1">
    <property type="entry name" value="NA(+)_H(+) ANTIPORTER SUBUNIT F"/>
    <property type="match status" value="1"/>
</dbReference>
<comment type="similarity">
    <text evidence="2">Belongs to the CPA3 antiporters (TC 2.A.63) subunit F family.</text>
</comment>